<proteinExistence type="predicted"/>
<dbReference type="Pfam" id="PF12326">
    <property type="entry name" value="EOS1"/>
    <property type="match status" value="1"/>
</dbReference>
<feature type="transmembrane region" description="Helical" evidence="2">
    <location>
        <begin position="181"/>
        <end position="199"/>
    </location>
</feature>
<sequence>MSNRPAAPTGRRRPTKIDGSNSNSNNASSNSGNLPRSLDHGGVANSKSNGYGSGHAAPPSYSTNTNNASDDDDDDPSAVTARSSLLQPRLAVVLGLSRKWHPLLFLCRLLSIAPALWCGFPSMVRLLALVHLRYFARAGGGGGGAGGGGSIAAAASALPGAFVAAAYDWSSYEAKLRFKEAWLAVLWCCASGYISFFLTDSLMSRALLNYTPLATLFRLSVINLANGFFTSTILRLFGAPTDPRFSLAAWIAIASLLTVVYGITQRGINIRKETSMSMSMFSFASFVTMVVLFWHLHVDRAAEYPDIPLVQTIKLARQMAEELAVKIMEYGNVTGDL</sequence>
<dbReference type="GO" id="GO:0034599">
    <property type="term" value="P:cellular response to oxidative stress"/>
    <property type="evidence" value="ECO:0007669"/>
    <property type="project" value="InterPro"/>
</dbReference>
<feature type="transmembrane region" description="Helical" evidence="2">
    <location>
        <begin position="276"/>
        <end position="296"/>
    </location>
</feature>
<feature type="transmembrane region" description="Helical" evidence="2">
    <location>
        <begin position="245"/>
        <end position="264"/>
    </location>
</feature>
<feature type="transmembrane region" description="Helical" evidence="2">
    <location>
        <begin position="219"/>
        <end position="238"/>
    </location>
</feature>
<dbReference type="Proteomes" id="UP001283341">
    <property type="component" value="Unassembled WGS sequence"/>
</dbReference>
<dbReference type="EMBL" id="JAUEDM010000001">
    <property type="protein sequence ID" value="KAK3331073.1"/>
    <property type="molecule type" value="Genomic_DNA"/>
</dbReference>
<organism evidence="3 4">
    <name type="scientific">Apodospora peruviana</name>
    <dbReference type="NCBI Taxonomy" id="516989"/>
    <lineage>
        <taxon>Eukaryota</taxon>
        <taxon>Fungi</taxon>
        <taxon>Dikarya</taxon>
        <taxon>Ascomycota</taxon>
        <taxon>Pezizomycotina</taxon>
        <taxon>Sordariomycetes</taxon>
        <taxon>Sordariomycetidae</taxon>
        <taxon>Sordariales</taxon>
        <taxon>Lasiosphaeriaceae</taxon>
        <taxon>Apodospora</taxon>
    </lineage>
</organism>
<comment type="caution">
    <text evidence="3">The sequence shown here is derived from an EMBL/GenBank/DDBJ whole genome shotgun (WGS) entry which is preliminary data.</text>
</comment>
<dbReference type="GO" id="GO:0005789">
    <property type="term" value="C:endoplasmic reticulum membrane"/>
    <property type="evidence" value="ECO:0007669"/>
    <property type="project" value="InterPro"/>
</dbReference>
<dbReference type="PANTHER" id="PTHR28147">
    <property type="entry name" value="N-GLYCOSYLATION PROTEIN EOS1"/>
    <property type="match status" value="1"/>
</dbReference>
<keyword evidence="2" id="KW-0812">Transmembrane</keyword>
<evidence type="ECO:0000313" key="3">
    <source>
        <dbReference type="EMBL" id="KAK3331073.1"/>
    </source>
</evidence>
<keyword evidence="2" id="KW-0472">Membrane</keyword>
<reference evidence="3" key="1">
    <citation type="journal article" date="2023" name="Mol. Phylogenet. Evol.">
        <title>Genome-scale phylogeny and comparative genomics of the fungal order Sordariales.</title>
        <authorList>
            <person name="Hensen N."/>
            <person name="Bonometti L."/>
            <person name="Westerberg I."/>
            <person name="Brannstrom I.O."/>
            <person name="Guillou S."/>
            <person name="Cros-Aarteil S."/>
            <person name="Calhoun S."/>
            <person name="Haridas S."/>
            <person name="Kuo A."/>
            <person name="Mondo S."/>
            <person name="Pangilinan J."/>
            <person name="Riley R."/>
            <person name="LaButti K."/>
            <person name="Andreopoulos B."/>
            <person name="Lipzen A."/>
            <person name="Chen C."/>
            <person name="Yan M."/>
            <person name="Daum C."/>
            <person name="Ng V."/>
            <person name="Clum A."/>
            <person name="Steindorff A."/>
            <person name="Ohm R.A."/>
            <person name="Martin F."/>
            <person name="Silar P."/>
            <person name="Natvig D.O."/>
            <person name="Lalanne C."/>
            <person name="Gautier V."/>
            <person name="Ament-Velasquez S.L."/>
            <person name="Kruys A."/>
            <person name="Hutchinson M.I."/>
            <person name="Powell A.J."/>
            <person name="Barry K."/>
            <person name="Miller A.N."/>
            <person name="Grigoriev I.V."/>
            <person name="Debuchy R."/>
            <person name="Gladieux P."/>
            <person name="Hiltunen Thoren M."/>
            <person name="Johannesson H."/>
        </authorList>
    </citation>
    <scope>NUCLEOTIDE SEQUENCE</scope>
    <source>
        <strain evidence="3">CBS 118394</strain>
    </source>
</reference>
<feature type="transmembrane region" description="Helical" evidence="2">
    <location>
        <begin position="148"/>
        <end position="169"/>
    </location>
</feature>
<evidence type="ECO:0000313" key="4">
    <source>
        <dbReference type="Proteomes" id="UP001283341"/>
    </source>
</evidence>
<dbReference type="AlphaFoldDB" id="A0AAE0ITN7"/>
<dbReference type="GO" id="GO:0006487">
    <property type="term" value="P:protein N-linked glycosylation"/>
    <property type="evidence" value="ECO:0007669"/>
    <property type="project" value="TreeGrafter"/>
</dbReference>
<name>A0AAE0ITN7_9PEZI</name>
<gene>
    <name evidence="3" type="ORF">B0H66DRAFT_87304</name>
</gene>
<keyword evidence="4" id="KW-1185">Reference proteome</keyword>
<evidence type="ECO:0000256" key="1">
    <source>
        <dbReference type="SAM" id="MobiDB-lite"/>
    </source>
</evidence>
<evidence type="ECO:0000256" key="2">
    <source>
        <dbReference type="SAM" id="Phobius"/>
    </source>
</evidence>
<accession>A0AAE0ITN7</accession>
<feature type="region of interest" description="Disordered" evidence="1">
    <location>
        <begin position="1"/>
        <end position="80"/>
    </location>
</feature>
<dbReference type="PANTHER" id="PTHR28147:SF1">
    <property type="entry name" value="N-GLYCOSYLATION PROTEIN EOS1"/>
    <property type="match status" value="1"/>
</dbReference>
<dbReference type="InterPro" id="IPR021100">
    <property type="entry name" value="N-glycosylation_EOS1"/>
</dbReference>
<reference evidence="3" key="2">
    <citation type="submission" date="2023-06" db="EMBL/GenBank/DDBJ databases">
        <authorList>
            <consortium name="Lawrence Berkeley National Laboratory"/>
            <person name="Haridas S."/>
            <person name="Hensen N."/>
            <person name="Bonometti L."/>
            <person name="Westerberg I."/>
            <person name="Brannstrom I.O."/>
            <person name="Guillou S."/>
            <person name="Cros-Aarteil S."/>
            <person name="Calhoun S."/>
            <person name="Kuo A."/>
            <person name="Mondo S."/>
            <person name="Pangilinan J."/>
            <person name="Riley R."/>
            <person name="Labutti K."/>
            <person name="Andreopoulos B."/>
            <person name="Lipzen A."/>
            <person name="Chen C."/>
            <person name="Yanf M."/>
            <person name="Daum C."/>
            <person name="Ng V."/>
            <person name="Clum A."/>
            <person name="Steindorff A."/>
            <person name="Ohm R."/>
            <person name="Martin F."/>
            <person name="Silar P."/>
            <person name="Natvig D."/>
            <person name="Lalanne C."/>
            <person name="Gautier V."/>
            <person name="Ament-Velasquez S.L."/>
            <person name="Kruys A."/>
            <person name="Hutchinson M.I."/>
            <person name="Powell A.J."/>
            <person name="Barry K."/>
            <person name="Miller A.N."/>
            <person name="Grigoriev I.V."/>
            <person name="Debuchy R."/>
            <person name="Gladieux P."/>
            <person name="Thoren M.H."/>
            <person name="Johannesson H."/>
        </authorList>
    </citation>
    <scope>NUCLEOTIDE SEQUENCE</scope>
    <source>
        <strain evidence="3">CBS 118394</strain>
    </source>
</reference>
<feature type="transmembrane region" description="Helical" evidence="2">
    <location>
        <begin position="103"/>
        <end position="128"/>
    </location>
</feature>
<keyword evidence="2" id="KW-1133">Transmembrane helix</keyword>
<protein>
    <submittedName>
        <fullName evidence="3">N-glycosylation protein-domain-containing protein</fullName>
    </submittedName>
</protein>
<feature type="compositionally biased region" description="Low complexity" evidence="1">
    <location>
        <begin position="19"/>
        <end position="33"/>
    </location>
</feature>